<dbReference type="SUPFAM" id="SSF51215">
    <property type="entry name" value="Regulatory protein AraC"/>
    <property type="match status" value="1"/>
</dbReference>
<dbReference type="SUPFAM" id="SSF46689">
    <property type="entry name" value="Homeodomain-like"/>
    <property type="match status" value="2"/>
</dbReference>
<dbReference type="InterPro" id="IPR018062">
    <property type="entry name" value="HTH_AraC-typ_CS"/>
</dbReference>
<dbReference type="RefSeq" id="WP_244729905.1">
    <property type="nucleotide sequence ID" value="NZ_JALIRP010000014.1"/>
</dbReference>
<feature type="domain" description="HTH araC/xylS-type" evidence="4">
    <location>
        <begin position="197"/>
        <end position="295"/>
    </location>
</feature>
<evidence type="ECO:0000256" key="3">
    <source>
        <dbReference type="ARBA" id="ARBA00023163"/>
    </source>
</evidence>
<dbReference type="Pfam" id="PF02311">
    <property type="entry name" value="AraC_binding"/>
    <property type="match status" value="1"/>
</dbReference>
<dbReference type="InterPro" id="IPR009057">
    <property type="entry name" value="Homeodomain-like_sf"/>
</dbReference>
<dbReference type="PANTHER" id="PTHR43280:SF28">
    <property type="entry name" value="HTH-TYPE TRANSCRIPTIONAL ACTIVATOR RHAS"/>
    <property type="match status" value="1"/>
</dbReference>
<keyword evidence="6" id="KW-1185">Reference proteome</keyword>
<dbReference type="Gene3D" id="2.60.120.10">
    <property type="entry name" value="Jelly Rolls"/>
    <property type="match status" value="1"/>
</dbReference>
<dbReference type="InterPro" id="IPR037923">
    <property type="entry name" value="HTH-like"/>
</dbReference>
<keyword evidence="2" id="KW-0238">DNA-binding</keyword>
<dbReference type="Pfam" id="PF12833">
    <property type="entry name" value="HTH_18"/>
    <property type="match status" value="1"/>
</dbReference>
<evidence type="ECO:0000256" key="2">
    <source>
        <dbReference type="ARBA" id="ARBA00023125"/>
    </source>
</evidence>
<dbReference type="PRINTS" id="PR00032">
    <property type="entry name" value="HTHARAC"/>
</dbReference>
<evidence type="ECO:0000313" key="6">
    <source>
        <dbReference type="Proteomes" id="UP001139347"/>
    </source>
</evidence>
<reference evidence="5" key="1">
    <citation type="submission" date="2022-04" db="EMBL/GenBank/DDBJ databases">
        <title>Paenibacillus mangrovi sp. nov., a novel endophytic bacterium isolated from bark of Kandelia candel.</title>
        <authorList>
            <person name="Tuo L."/>
        </authorList>
    </citation>
    <scope>NUCLEOTIDE SEQUENCE</scope>
    <source>
        <strain evidence="5">KQZ6P-2</strain>
    </source>
</reference>
<dbReference type="GO" id="GO:0003700">
    <property type="term" value="F:DNA-binding transcription factor activity"/>
    <property type="evidence" value="ECO:0007669"/>
    <property type="project" value="InterPro"/>
</dbReference>
<dbReference type="GO" id="GO:0043565">
    <property type="term" value="F:sequence-specific DNA binding"/>
    <property type="evidence" value="ECO:0007669"/>
    <property type="project" value="InterPro"/>
</dbReference>
<keyword evidence="1" id="KW-0805">Transcription regulation</keyword>
<evidence type="ECO:0000256" key="1">
    <source>
        <dbReference type="ARBA" id="ARBA00023015"/>
    </source>
</evidence>
<dbReference type="InterPro" id="IPR018060">
    <property type="entry name" value="HTH_AraC"/>
</dbReference>
<dbReference type="InterPro" id="IPR014710">
    <property type="entry name" value="RmlC-like_jellyroll"/>
</dbReference>
<dbReference type="Gene3D" id="1.10.10.60">
    <property type="entry name" value="Homeodomain-like"/>
    <property type="match status" value="2"/>
</dbReference>
<gene>
    <name evidence="5" type="ORF">MUG84_23860</name>
</gene>
<sequence>MTYPPELRERTYFNDPTYPMNIFHNHVNTPYHGAPALHMHWHEHLEIIFMTQGQAVFHIDSMPYEAEPGDIIMIPPGALHVGYSACAESLDYIAIVFNASLFKHIASDPIHSLYIAPYLDGTLRFPFKISHDDSANGHFRSILRQIINEFTSRHQGYELIVRSQMYILLTLLSRKFMPKQQTEKTSRGHARNAERFKKLLLYIDDHYTETITVSQAASIVNLNPYHFCKIFKKTTGSTLIEYINLNRIHAAERLLKESDHSITEIAEQIGLGNPNYFTKLFKQYNGVSPSQWRKEFSSN</sequence>
<dbReference type="InterPro" id="IPR003313">
    <property type="entry name" value="AraC-bd"/>
</dbReference>
<dbReference type="InterPro" id="IPR020449">
    <property type="entry name" value="Tscrpt_reg_AraC-type_HTH"/>
</dbReference>
<dbReference type="PROSITE" id="PS00041">
    <property type="entry name" value="HTH_ARAC_FAMILY_1"/>
    <property type="match status" value="1"/>
</dbReference>
<dbReference type="SMART" id="SM00342">
    <property type="entry name" value="HTH_ARAC"/>
    <property type="match status" value="1"/>
</dbReference>
<evidence type="ECO:0000259" key="4">
    <source>
        <dbReference type="PROSITE" id="PS01124"/>
    </source>
</evidence>
<dbReference type="PANTHER" id="PTHR43280">
    <property type="entry name" value="ARAC-FAMILY TRANSCRIPTIONAL REGULATOR"/>
    <property type="match status" value="1"/>
</dbReference>
<evidence type="ECO:0000313" key="5">
    <source>
        <dbReference type="EMBL" id="MCJ8014721.1"/>
    </source>
</evidence>
<dbReference type="Proteomes" id="UP001139347">
    <property type="component" value="Unassembled WGS sequence"/>
</dbReference>
<dbReference type="AlphaFoldDB" id="A0A9X1WUA4"/>
<name>A0A9X1WUA4_9BACL</name>
<dbReference type="EMBL" id="JALIRP010000014">
    <property type="protein sequence ID" value="MCJ8014721.1"/>
    <property type="molecule type" value="Genomic_DNA"/>
</dbReference>
<accession>A0A9X1WUA4</accession>
<keyword evidence="3" id="KW-0804">Transcription</keyword>
<organism evidence="5 6">
    <name type="scientific">Paenibacillus mangrovi</name>
    <dbReference type="NCBI Taxonomy" id="2931978"/>
    <lineage>
        <taxon>Bacteria</taxon>
        <taxon>Bacillati</taxon>
        <taxon>Bacillota</taxon>
        <taxon>Bacilli</taxon>
        <taxon>Bacillales</taxon>
        <taxon>Paenibacillaceae</taxon>
        <taxon>Paenibacillus</taxon>
    </lineage>
</organism>
<comment type="caution">
    <text evidence="5">The sequence shown here is derived from an EMBL/GenBank/DDBJ whole genome shotgun (WGS) entry which is preliminary data.</text>
</comment>
<protein>
    <submittedName>
        <fullName evidence="5">AraC family transcriptional regulator</fullName>
    </submittedName>
</protein>
<proteinExistence type="predicted"/>
<dbReference type="PROSITE" id="PS01124">
    <property type="entry name" value="HTH_ARAC_FAMILY_2"/>
    <property type="match status" value="1"/>
</dbReference>